<organism evidence="9 10">
    <name type="scientific">Desulfacinum hydrothermale DSM 13146</name>
    <dbReference type="NCBI Taxonomy" id="1121390"/>
    <lineage>
        <taxon>Bacteria</taxon>
        <taxon>Pseudomonadati</taxon>
        <taxon>Thermodesulfobacteriota</taxon>
        <taxon>Syntrophobacteria</taxon>
        <taxon>Syntrophobacterales</taxon>
        <taxon>Syntrophobacteraceae</taxon>
        <taxon>Desulfacinum</taxon>
    </lineage>
</organism>
<dbReference type="GO" id="GO:0005737">
    <property type="term" value="C:cytoplasm"/>
    <property type="evidence" value="ECO:0007669"/>
    <property type="project" value="UniProtKB-SubCell"/>
</dbReference>
<protein>
    <recommendedName>
        <fullName evidence="7">3-phosphoshikimate 1-carboxyvinyltransferase</fullName>
        <ecNumber evidence="7">2.5.1.19</ecNumber>
    </recommendedName>
    <alternativeName>
        <fullName evidence="7">5-enolpyruvylshikimate-3-phosphate synthase</fullName>
        <shortName evidence="7">EPSP synthase</shortName>
        <shortName evidence="7">EPSPS</shortName>
    </alternativeName>
</protein>
<feature type="active site" description="Proton acceptor" evidence="7">
    <location>
        <position position="325"/>
    </location>
</feature>
<dbReference type="OrthoDB" id="9809920at2"/>
<evidence type="ECO:0000256" key="4">
    <source>
        <dbReference type="ARBA" id="ARBA00022679"/>
    </source>
</evidence>
<comment type="function">
    <text evidence="7">Catalyzes the transfer of the enolpyruvyl moiety of phosphoenolpyruvate (PEP) to the 5-hydroxyl of shikimate-3-phosphate (S3P) to produce enolpyruvyl shikimate-3-phosphate and inorganic phosphate.</text>
</comment>
<feature type="binding site" evidence="7">
    <location>
        <position position="356"/>
    </location>
    <ligand>
        <name>phosphoenolpyruvate</name>
        <dbReference type="ChEBI" id="CHEBI:58702"/>
    </ligand>
</feature>
<feature type="binding site" evidence="7">
    <location>
        <position position="181"/>
    </location>
    <ligand>
        <name>3-phosphoshikimate</name>
        <dbReference type="ChEBI" id="CHEBI:145989"/>
    </ligand>
</feature>
<keyword evidence="7" id="KW-0963">Cytoplasm</keyword>
<dbReference type="Pfam" id="PF00275">
    <property type="entry name" value="EPSP_synthase"/>
    <property type="match status" value="1"/>
</dbReference>
<evidence type="ECO:0000256" key="1">
    <source>
        <dbReference type="ARBA" id="ARBA00004811"/>
    </source>
</evidence>
<dbReference type="EC" id="2.5.1.19" evidence="7"/>
<sequence length="439" mass="46827">MNRTDRKQGITEQAAEEVAIPTVERVTGRVPLPGSKSVTHRAFILAALSGGESVVLNALDAEDTRVTASALRDLGARVEWRGSTVRIRPPHELWRSPSSPINVGNSGTSLRLLAGLAAAGKGTFVFDGTARLRERPVGALTVALETLGAVVRFPLKRGYPPVVIESDGLCGGRVCVDASQSSQYLSSILLASTKASGPVAVSWEENVSSFPYVEITLQMMAQAGLDFRKAGPTEVVVNAPQVVKPFHYRVEGDCSSASYFWAAAALTGGSVLTYPVSQAALQGDCAFLDILSAMGCRVDWTEEGVCVQGPRTLRSVDADMNRMPDMVPTLAVLAACAEGASRIRNVAHLRIKESDRLRAVAVELSKLGVQVEEGSDGLVIQGPPRRGATIETYEDHRIAMAFAVLGLRVPGVVIRGAATVRKSFPEFWDTFFGLIHGST</sequence>
<evidence type="ECO:0000256" key="7">
    <source>
        <dbReference type="HAMAP-Rule" id="MF_00210"/>
    </source>
</evidence>
<dbReference type="CDD" id="cd01556">
    <property type="entry name" value="EPSP_synthase"/>
    <property type="match status" value="1"/>
</dbReference>
<evidence type="ECO:0000256" key="6">
    <source>
        <dbReference type="ARBA" id="ARBA00044633"/>
    </source>
</evidence>
<feature type="binding site" evidence="7">
    <location>
        <position position="107"/>
    </location>
    <ligand>
        <name>phosphoenolpyruvate</name>
        <dbReference type="ChEBI" id="CHEBI:58702"/>
    </ligand>
</feature>
<feature type="binding site" evidence="7">
    <location>
        <position position="183"/>
    </location>
    <ligand>
        <name>phosphoenolpyruvate</name>
        <dbReference type="ChEBI" id="CHEBI:58702"/>
    </ligand>
</feature>
<dbReference type="GO" id="GO:0008652">
    <property type="term" value="P:amino acid biosynthetic process"/>
    <property type="evidence" value="ECO:0007669"/>
    <property type="project" value="UniProtKB-KW"/>
</dbReference>
<dbReference type="InterPro" id="IPR013792">
    <property type="entry name" value="RNA3'P_cycl/enolpyr_Trfase_a/b"/>
</dbReference>
<comment type="caution">
    <text evidence="7">Lacks conserved residue(s) required for the propagation of feature annotation.</text>
</comment>
<feature type="binding site" evidence="7">
    <location>
        <position position="41"/>
    </location>
    <ligand>
        <name>3-phosphoshikimate</name>
        <dbReference type="ChEBI" id="CHEBI:145989"/>
    </ligand>
</feature>
<feature type="binding site" evidence="7">
    <location>
        <position position="36"/>
    </location>
    <ligand>
        <name>3-phosphoshikimate</name>
        <dbReference type="ChEBI" id="CHEBI:145989"/>
    </ligand>
</feature>
<keyword evidence="4 7" id="KW-0808">Transferase</keyword>
<dbReference type="GO" id="GO:0009423">
    <property type="term" value="P:chorismate biosynthetic process"/>
    <property type="evidence" value="ECO:0007669"/>
    <property type="project" value="UniProtKB-UniRule"/>
</dbReference>
<dbReference type="InterPro" id="IPR006264">
    <property type="entry name" value="EPSP_synthase"/>
</dbReference>
<evidence type="ECO:0000256" key="3">
    <source>
        <dbReference type="ARBA" id="ARBA00022605"/>
    </source>
</evidence>
<feature type="binding site" evidence="7">
    <location>
        <position position="397"/>
    </location>
    <ligand>
        <name>phosphoenolpyruvate</name>
        <dbReference type="ChEBI" id="CHEBI:58702"/>
    </ligand>
</feature>
<comment type="pathway">
    <text evidence="1 7">Metabolic intermediate biosynthesis; chorismate biosynthesis; chorismate from D-erythrose 4-phosphate and phosphoenolpyruvate: step 6/7.</text>
</comment>
<evidence type="ECO:0000259" key="8">
    <source>
        <dbReference type="Pfam" id="PF00275"/>
    </source>
</evidence>
<dbReference type="PROSITE" id="PS00885">
    <property type="entry name" value="EPSP_SYNTHASE_2"/>
    <property type="match status" value="1"/>
</dbReference>
<feature type="binding site" evidence="7">
    <location>
        <position position="422"/>
    </location>
    <ligand>
        <name>phosphoenolpyruvate</name>
        <dbReference type="ChEBI" id="CHEBI:58702"/>
    </ligand>
</feature>
<dbReference type="RefSeq" id="WP_084057310.1">
    <property type="nucleotide sequence ID" value="NZ_FWXF01000007.1"/>
</dbReference>
<evidence type="ECO:0000256" key="5">
    <source>
        <dbReference type="ARBA" id="ARBA00023141"/>
    </source>
</evidence>
<evidence type="ECO:0000313" key="10">
    <source>
        <dbReference type="Proteomes" id="UP000192783"/>
    </source>
</evidence>
<feature type="binding site" evidence="7">
    <location>
        <position position="37"/>
    </location>
    <ligand>
        <name>3-phosphoshikimate</name>
        <dbReference type="ChEBI" id="CHEBI:145989"/>
    </ligand>
</feature>
<name>A0A1W1XFR2_9BACT</name>
<dbReference type="NCBIfam" id="TIGR01356">
    <property type="entry name" value="aroA"/>
    <property type="match status" value="1"/>
</dbReference>
<feature type="binding site" evidence="7">
    <location>
        <position position="183"/>
    </location>
    <ligand>
        <name>3-phosphoshikimate</name>
        <dbReference type="ChEBI" id="CHEBI:145989"/>
    </ligand>
</feature>
<reference evidence="9 10" key="1">
    <citation type="submission" date="2017-04" db="EMBL/GenBank/DDBJ databases">
        <authorList>
            <person name="Afonso C.L."/>
            <person name="Miller P.J."/>
            <person name="Scott M.A."/>
            <person name="Spackman E."/>
            <person name="Goraichik I."/>
            <person name="Dimitrov K.M."/>
            <person name="Suarez D.L."/>
            <person name="Swayne D.E."/>
        </authorList>
    </citation>
    <scope>NUCLEOTIDE SEQUENCE [LARGE SCALE GENOMIC DNA]</scope>
    <source>
        <strain evidence="9 10">DSM 13146</strain>
    </source>
</reference>
<dbReference type="PANTHER" id="PTHR21090">
    <property type="entry name" value="AROM/DEHYDROQUINATE SYNTHASE"/>
    <property type="match status" value="1"/>
</dbReference>
<dbReference type="InterPro" id="IPR036968">
    <property type="entry name" value="Enolpyruvate_Tfrase_sf"/>
</dbReference>
<proteinExistence type="inferred from homology"/>
<feature type="binding site" evidence="7">
    <location>
        <position position="36"/>
    </location>
    <ligand>
        <name>phosphoenolpyruvate</name>
        <dbReference type="ChEBI" id="CHEBI:58702"/>
    </ligand>
</feature>
<comment type="subcellular location">
    <subcellularLocation>
        <location evidence="7">Cytoplasm</location>
    </subcellularLocation>
</comment>
<comment type="catalytic activity">
    <reaction evidence="6">
        <text>3-phosphoshikimate + phosphoenolpyruvate = 5-O-(1-carboxyvinyl)-3-phosphoshikimate + phosphate</text>
        <dbReference type="Rhea" id="RHEA:21256"/>
        <dbReference type="ChEBI" id="CHEBI:43474"/>
        <dbReference type="ChEBI" id="CHEBI:57701"/>
        <dbReference type="ChEBI" id="CHEBI:58702"/>
        <dbReference type="ChEBI" id="CHEBI:145989"/>
        <dbReference type="EC" id="2.5.1.19"/>
    </reaction>
    <physiologicalReaction direction="left-to-right" evidence="6">
        <dbReference type="Rhea" id="RHEA:21257"/>
    </physiologicalReaction>
</comment>
<dbReference type="InterPro" id="IPR001986">
    <property type="entry name" value="Enolpyruvate_Tfrase_dom"/>
</dbReference>
<dbReference type="EMBL" id="FWXF01000007">
    <property type="protein sequence ID" value="SMC22770.1"/>
    <property type="molecule type" value="Genomic_DNA"/>
</dbReference>
<dbReference type="SUPFAM" id="SSF55205">
    <property type="entry name" value="EPT/RTPC-like"/>
    <property type="match status" value="1"/>
</dbReference>
<dbReference type="AlphaFoldDB" id="A0A1W1XFR2"/>
<dbReference type="Gene3D" id="3.65.10.10">
    <property type="entry name" value="Enolpyruvate transferase domain"/>
    <property type="match status" value="2"/>
</dbReference>
<dbReference type="PROSITE" id="PS00104">
    <property type="entry name" value="EPSP_SYNTHASE_1"/>
    <property type="match status" value="1"/>
</dbReference>
<dbReference type="UniPathway" id="UPA00053">
    <property type="reaction ID" value="UER00089"/>
</dbReference>
<comment type="subunit">
    <text evidence="7">Monomer.</text>
</comment>
<dbReference type="PIRSF" id="PIRSF000505">
    <property type="entry name" value="EPSPS"/>
    <property type="match status" value="1"/>
</dbReference>
<comment type="similarity">
    <text evidence="2 7">Belongs to the EPSP synthase family.</text>
</comment>
<dbReference type="GO" id="GO:0003866">
    <property type="term" value="F:3-phosphoshikimate 1-carboxyvinyltransferase activity"/>
    <property type="evidence" value="ECO:0007669"/>
    <property type="project" value="UniProtKB-UniRule"/>
</dbReference>
<dbReference type="Proteomes" id="UP000192783">
    <property type="component" value="Unassembled WGS sequence"/>
</dbReference>
<feature type="binding site" evidence="7">
    <location>
        <position position="209"/>
    </location>
    <ligand>
        <name>3-phosphoshikimate</name>
        <dbReference type="ChEBI" id="CHEBI:145989"/>
    </ligand>
</feature>
<feature type="binding site" evidence="7">
    <location>
        <position position="182"/>
    </location>
    <ligand>
        <name>3-phosphoshikimate</name>
        <dbReference type="ChEBI" id="CHEBI:145989"/>
    </ligand>
</feature>
<feature type="binding site" evidence="7">
    <location>
        <position position="352"/>
    </location>
    <ligand>
        <name>3-phosphoshikimate</name>
        <dbReference type="ChEBI" id="CHEBI:145989"/>
    </ligand>
</feature>
<dbReference type="STRING" id="1121390.SAMN02746041_01545"/>
<feature type="binding site" evidence="7">
    <location>
        <position position="325"/>
    </location>
    <ligand>
        <name>3-phosphoshikimate</name>
        <dbReference type="ChEBI" id="CHEBI:145989"/>
    </ligand>
</feature>
<dbReference type="InterPro" id="IPR023193">
    <property type="entry name" value="EPSP_synthase_CS"/>
</dbReference>
<accession>A0A1W1XFR2</accession>
<dbReference type="PANTHER" id="PTHR21090:SF5">
    <property type="entry name" value="PENTAFUNCTIONAL AROM POLYPEPTIDE"/>
    <property type="match status" value="1"/>
</dbReference>
<keyword evidence="10" id="KW-1185">Reference proteome</keyword>
<evidence type="ECO:0000313" key="9">
    <source>
        <dbReference type="EMBL" id="SMC22770.1"/>
    </source>
</evidence>
<dbReference type="HAMAP" id="MF_00210">
    <property type="entry name" value="EPSP_synth"/>
    <property type="match status" value="1"/>
</dbReference>
<feature type="binding site" evidence="7">
    <location>
        <position position="135"/>
    </location>
    <ligand>
        <name>phosphoenolpyruvate</name>
        <dbReference type="ChEBI" id="CHEBI:58702"/>
    </ligand>
</feature>
<dbReference type="GO" id="GO:0009073">
    <property type="term" value="P:aromatic amino acid family biosynthetic process"/>
    <property type="evidence" value="ECO:0007669"/>
    <property type="project" value="UniProtKB-KW"/>
</dbReference>
<keyword evidence="5 7" id="KW-0057">Aromatic amino acid biosynthesis</keyword>
<keyword evidence="3 7" id="KW-0028">Amino-acid biosynthesis</keyword>
<evidence type="ECO:0000256" key="2">
    <source>
        <dbReference type="ARBA" id="ARBA00009948"/>
    </source>
</evidence>
<feature type="domain" description="Enolpyruvate transferase" evidence="8">
    <location>
        <begin position="23"/>
        <end position="430"/>
    </location>
</feature>
<gene>
    <name evidence="7" type="primary">aroA</name>
    <name evidence="9" type="ORF">SAMN02746041_01545</name>
</gene>